<dbReference type="EMBL" id="JARAOO010000012">
    <property type="protein sequence ID" value="KAJ7949736.1"/>
    <property type="molecule type" value="Genomic_DNA"/>
</dbReference>
<dbReference type="Proteomes" id="UP001163823">
    <property type="component" value="Chromosome 12"/>
</dbReference>
<organism evidence="3 4">
    <name type="scientific">Quillaja saponaria</name>
    <name type="common">Soap bark tree</name>
    <dbReference type="NCBI Taxonomy" id="32244"/>
    <lineage>
        <taxon>Eukaryota</taxon>
        <taxon>Viridiplantae</taxon>
        <taxon>Streptophyta</taxon>
        <taxon>Embryophyta</taxon>
        <taxon>Tracheophyta</taxon>
        <taxon>Spermatophyta</taxon>
        <taxon>Magnoliopsida</taxon>
        <taxon>eudicotyledons</taxon>
        <taxon>Gunneridae</taxon>
        <taxon>Pentapetalae</taxon>
        <taxon>rosids</taxon>
        <taxon>fabids</taxon>
        <taxon>Fabales</taxon>
        <taxon>Quillajaceae</taxon>
        <taxon>Quillaja</taxon>
    </lineage>
</organism>
<gene>
    <name evidence="3" type="ORF">O6P43_030037</name>
</gene>
<keyword evidence="1" id="KW-0862">Zinc</keyword>
<dbReference type="SUPFAM" id="SSF57756">
    <property type="entry name" value="Retrovirus zinc finger-like domains"/>
    <property type="match status" value="1"/>
</dbReference>
<name>A0AAD7PBT3_QUISA</name>
<reference evidence="3" key="1">
    <citation type="journal article" date="2023" name="Science">
        <title>Elucidation of the pathway for biosynthesis of saponin adjuvants from the soapbark tree.</title>
        <authorList>
            <person name="Reed J."/>
            <person name="Orme A."/>
            <person name="El-Demerdash A."/>
            <person name="Owen C."/>
            <person name="Martin L.B.B."/>
            <person name="Misra R.C."/>
            <person name="Kikuchi S."/>
            <person name="Rejzek M."/>
            <person name="Martin A.C."/>
            <person name="Harkess A."/>
            <person name="Leebens-Mack J."/>
            <person name="Louveau T."/>
            <person name="Stephenson M.J."/>
            <person name="Osbourn A."/>
        </authorList>
    </citation>
    <scope>NUCLEOTIDE SEQUENCE</scope>
    <source>
        <strain evidence="3">S10</strain>
    </source>
</reference>
<dbReference type="Gene3D" id="4.10.60.10">
    <property type="entry name" value="Zinc finger, CCHC-type"/>
    <property type="match status" value="1"/>
</dbReference>
<dbReference type="GO" id="GO:0008270">
    <property type="term" value="F:zinc ion binding"/>
    <property type="evidence" value="ECO:0007669"/>
    <property type="project" value="UniProtKB-KW"/>
</dbReference>
<dbReference type="GO" id="GO:0003676">
    <property type="term" value="F:nucleic acid binding"/>
    <property type="evidence" value="ECO:0007669"/>
    <property type="project" value="InterPro"/>
</dbReference>
<proteinExistence type="predicted"/>
<protein>
    <submittedName>
        <fullName evidence="3">Retrovirus-related Pol polyprotein from transposon TNT 1-94</fullName>
    </submittedName>
</protein>
<dbReference type="SMART" id="SM00343">
    <property type="entry name" value="ZnF_C2HC"/>
    <property type="match status" value="1"/>
</dbReference>
<keyword evidence="1" id="KW-0863">Zinc-finger</keyword>
<comment type="caution">
    <text evidence="3">The sequence shown here is derived from an EMBL/GenBank/DDBJ whole genome shotgun (WGS) entry which is preliminary data.</text>
</comment>
<evidence type="ECO:0000313" key="4">
    <source>
        <dbReference type="Proteomes" id="UP001163823"/>
    </source>
</evidence>
<evidence type="ECO:0000259" key="2">
    <source>
        <dbReference type="PROSITE" id="PS50158"/>
    </source>
</evidence>
<dbReference type="AlphaFoldDB" id="A0AAD7PBT3"/>
<dbReference type="KEGG" id="qsa:O6P43_030037"/>
<dbReference type="Pfam" id="PF14223">
    <property type="entry name" value="Retrotran_gag_2"/>
    <property type="match status" value="1"/>
</dbReference>
<feature type="domain" description="CCHC-type" evidence="2">
    <location>
        <begin position="141"/>
        <end position="155"/>
    </location>
</feature>
<dbReference type="PANTHER" id="PTHR47481:SF36">
    <property type="entry name" value="CCHC-TYPE DOMAIN-CONTAINING PROTEIN"/>
    <property type="match status" value="1"/>
</dbReference>
<evidence type="ECO:0000313" key="3">
    <source>
        <dbReference type="EMBL" id="KAJ7949736.1"/>
    </source>
</evidence>
<dbReference type="Pfam" id="PF00098">
    <property type="entry name" value="zf-CCHC"/>
    <property type="match status" value="1"/>
</dbReference>
<dbReference type="PANTHER" id="PTHR47481">
    <property type="match status" value="1"/>
</dbReference>
<dbReference type="InterPro" id="IPR036875">
    <property type="entry name" value="Znf_CCHC_sf"/>
</dbReference>
<keyword evidence="4" id="KW-1185">Reference proteome</keyword>
<dbReference type="InterPro" id="IPR001878">
    <property type="entry name" value="Znf_CCHC"/>
</dbReference>
<dbReference type="PROSITE" id="PS50158">
    <property type="entry name" value="ZF_CCHC"/>
    <property type="match status" value="1"/>
</dbReference>
<sequence>MDSNSSGSNLTNFGIEKLVGTNYNYWRLCMEAFLQGDLWDLVDSSDSVTPQDIPKNVESRRKWKIKCGKALFVLRMSVGKEHIDHIRDLESPKEVWKTLERLFTKKNTARLQLLENKLARLVQGENMPTIKDNQLRWRNVKCYRCGKLGHSKRNCSVKLGDESANVVTDETYDQLQYEQCLSTILAETQAKTSAVIPSSINFEKEWVIDFGYSHHVTGNDSLFSELHQHLGDRAIVTADNSVNHVEKEVSQITDSGKYVLFGPKGVKILENVKNIAADVLLVGEKKDYLFVMSATEAYVERTSRNDGVSIWHARLGHVGYQMLQ</sequence>
<accession>A0AAD7PBT3</accession>
<keyword evidence="1" id="KW-0479">Metal-binding</keyword>
<evidence type="ECO:0000256" key="1">
    <source>
        <dbReference type="PROSITE-ProRule" id="PRU00047"/>
    </source>
</evidence>